<organism evidence="2 3">
    <name type="scientific">Mycena metata</name>
    <dbReference type="NCBI Taxonomy" id="1033252"/>
    <lineage>
        <taxon>Eukaryota</taxon>
        <taxon>Fungi</taxon>
        <taxon>Dikarya</taxon>
        <taxon>Basidiomycota</taxon>
        <taxon>Agaricomycotina</taxon>
        <taxon>Agaricomycetes</taxon>
        <taxon>Agaricomycetidae</taxon>
        <taxon>Agaricales</taxon>
        <taxon>Marasmiineae</taxon>
        <taxon>Mycenaceae</taxon>
        <taxon>Mycena</taxon>
    </lineage>
</organism>
<evidence type="ECO:0000313" key="2">
    <source>
        <dbReference type="EMBL" id="KAJ7763474.1"/>
    </source>
</evidence>
<feature type="region of interest" description="Disordered" evidence="1">
    <location>
        <begin position="20"/>
        <end position="47"/>
    </location>
</feature>
<gene>
    <name evidence="2" type="ORF">B0H16DRAFT_1804642</name>
</gene>
<name>A0AAD7JIX1_9AGAR</name>
<accession>A0AAD7JIX1</accession>
<evidence type="ECO:0000313" key="3">
    <source>
        <dbReference type="Proteomes" id="UP001215598"/>
    </source>
</evidence>
<sequence>MPVECHPNCMNRRGRGTLMKNCNKQGDHGPDPDPDPYPDPGACRDPDNAKIHTGEVDVGAPIREVKAVSEADFGYLQRCGNLVEARDYGCNRTPRPAITTLVSSLLIPHHHHRRAQSVCPLCPFGCPATITRPPLPPAATARFRLPARSSRSRPILSARRRHSTACPFHLPPYPTPCPFCPTPPTPAAALHHVPCDIKRAKLNPSRSLPSSASNVHSPSHVLSSTEDCNIFAFSSLWSCPSTMVTHSLTRRHVDRHEGHFCLILVCLVALHRPLFLALWIWKDIGNRRREETFFSDGGEIAHTQRLLPLISAYSFFRKEREDDGKWLS</sequence>
<evidence type="ECO:0000256" key="1">
    <source>
        <dbReference type="SAM" id="MobiDB-lite"/>
    </source>
</evidence>
<reference evidence="2" key="1">
    <citation type="submission" date="2023-03" db="EMBL/GenBank/DDBJ databases">
        <title>Massive genome expansion in bonnet fungi (Mycena s.s.) driven by repeated elements and novel gene families across ecological guilds.</title>
        <authorList>
            <consortium name="Lawrence Berkeley National Laboratory"/>
            <person name="Harder C.B."/>
            <person name="Miyauchi S."/>
            <person name="Viragh M."/>
            <person name="Kuo A."/>
            <person name="Thoen E."/>
            <person name="Andreopoulos B."/>
            <person name="Lu D."/>
            <person name="Skrede I."/>
            <person name="Drula E."/>
            <person name="Henrissat B."/>
            <person name="Morin E."/>
            <person name="Kohler A."/>
            <person name="Barry K."/>
            <person name="LaButti K."/>
            <person name="Morin E."/>
            <person name="Salamov A."/>
            <person name="Lipzen A."/>
            <person name="Mereny Z."/>
            <person name="Hegedus B."/>
            <person name="Baldrian P."/>
            <person name="Stursova M."/>
            <person name="Weitz H."/>
            <person name="Taylor A."/>
            <person name="Grigoriev I.V."/>
            <person name="Nagy L.G."/>
            <person name="Martin F."/>
            <person name="Kauserud H."/>
        </authorList>
    </citation>
    <scope>NUCLEOTIDE SEQUENCE</scope>
    <source>
        <strain evidence="2">CBHHK182m</strain>
    </source>
</reference>
<comment type="caution">
    <text evidence="2">The sequence shown here is derived from an EMBL/GenBank/DDBJ whole genome shotgun (WGS) entry which is preliminary data.</text>
</comment>
<dbReference type="AlphaFoldDB" id="A0AAD7JIX1"/>
<keyword evidence="3" id="KW-1185">Reference proteome</keyword>
<dbReference type="Proteomes" id="UP001215598">
    <property type="component" value="Unassembled WGS sequence"/>
</dbReference>
<protein>
    <submittedName>
        <fullName evidence="2">Uncharacterized protein</fullName>
    </submittedName>
</protein>
<proteinExistence type="predicted"/>
<dbReference type="EMBL" id="JARKIB010000030">
    <property type="protein sequence ID" value="KAJ7763474.1"/>
    <property type="molecule type" value="Genomic_DNA"/>
</dbReference>